<feature type="transmembrane region" description="Helical" evidence="2">
    <location>
        <begin position="7"/>
        <end position="32"/>
    </location>
</feature>
<evidence type="ECO:0000256" key="1">
    <source>
        <dbReference type="SAM" id="Coils"/>
    </source>
</evidence>
<evidence type="ECO:0000256" key="2">
    <source>
        <dbReference type="SAM" id="Phobius"/>
    </source>
</evidence>
<proteinExistence type="predicted"/>
<accession>A0A1Y1S534</accession>
<protein>
    <submittedName>
        <fullName evidence="3">Uncharacterized protein</fullName>
    </submittedName>
</protein>
<gene>
    <name evidence="3" type="ORF">ECANGB1_2043</name>
</gene>
<keyword evidence="2" id="KW-1133">Transmembrane helix</keyword>
<name>A0A1Y1S534_9MICR</name>
<evidence type="ECO:0000313" key="4">
    <source>
        <dbReference type="Proteomes" id="UP000192639"/>
    </source>
</evidence>
<keyword evidence="2" id="KW-0812">Transmembrane</keyword>
<keyword evidence="2" id="KW-0472">Membrane</keyword>
<dbReference type="EMBL" id="LWDP01000071">
    <property type="protein sequence ID" value="ORD93531.1"/>
    <property type="molecule type" value="Genomic_DNA"/>
</dbReference>
<sequence>MKVKSDHIFFAVLGIITAVVVAVASVACWIVIKKVRKMKDEMGKPETMEPVTETVKKPTQKLEDNEEYMELNKNAEKLEEELQAELIREENDYLAYEHKLGEGVDEEKVMAEWKEKDKRNQEERVRRQKELEEHQIKLRKMREKAEVDFKVVVKERKVDLGEFKKPIDAKQTYATKNNRQQYGLKKANEIDRLETVEDYLKTRSKDDFIKNNMNKIRVDAVEMNKTIGNYDLTLHTLLIMEYNVDLYNFWFQKGFMTEHDLTSDQFLKYDPANYDFFMNDLYYMHYLFPLPLHNDNSLNKEKPTLKIIRDQFMGMKYRTFVTGKLKQFLNTFIEFMKDAQSKKNEDFKSGRMEKLLEHITISCLFLNDDFDYDLYGNFLGQSKDALGITSEEKPLGHSRKKVHGYLDNNKKLQKYYGVK</sequence>
<dbReference type="PROSITE" id="PS51257">
    <property type="entry name" value="PROKAR_LIPOPROTEIN"/>
    <property type="match status" value="1"/>
</dbReference>
<reference evidence="3 4" key="1">
    <citation type="journal article" date="2017" name="Environ. Microbiol.">
        <title>Decay of the glycolytic pathway and adaptation to intranuclear parasitism within Enterocytozoonidae microsporidia.</title>
        <authorList>
            <person name="Wiredu Boakye D."/>
            <person name="Jaroenlak P."/>
            <person name="Prachumwat A."/>
            <person name="Williams T.A."/>
            <person name="Bateman K.S."/>
            <person name="Itsathitphaisarn O."/>
            <person name="Sritunyalucksana K."/>
            <person name="Paszkiewicz K.H."/>
            <person name="Moore K.A."/>
            <person name="Stentiford G.D."/>
            <person name="Williams B.A."/>
        </authorList>
    </citation>
    <scope>NUCLEOTIDE SEQUENCE [LARGE SCALE GENOMIC DNA]</scope>
    <source>
        <strain evidence="3 4">GB1</strain>
    </source>
</reference>
<keyword evidence="1" id="KW-0175">Coiled coil</keyword>
<organism evidence="3 4">
    <name type="scientific">Enterospora canceri</name>
    <dbReference type="NCBI Taxonomy" id="1081671"/>
    <lineage>
        <taxon>Eukaryota</taxon>
        <taxon>Fungi</taxon>
        <taxon>Fungi incertae sedis</taxon>
        <taxon>Microsporidia</taxon>
        <taxon>Enterocytozoonidae</taxon>
        <taxon>Enterospora</taxon>
    </lineage>
</organism>
<dbReference type="VEuPathDB" id="MicrosporidiaDB:ECANGB1_2043"/>
<feature type="coiled-coil region" evidence="1">
    <location>
        <begin position="61"/>
        <end position="99"/>
    </location>
</feature>
<evidence type="ECO:0000313" key="3">
    <source>
        <dbReference type="EMBL" id="ORD93531.1"/>
    </source>
</evidence>
<keyword evidence="4" id="KW-1185">Reference proteome</keyword>
<comment type="caution">
    <text evidence="3">The sequence shown here is derived from an EMBL/GenBank/DDBJ whole genome shotgun (WGS) entry which is preliminary data.</text>
</comment>
<dbReference type="Proteomes" id="UP000192639">
    <property type="component" value="Unassembled WGS sequence"/>
</dbReference>
<dbReference type="AlphaFoldDB" id="A0A1Y1S534"/>